<feature type="domain" description="SH3b" evidence="2">
    <location>
        <begin position="311"/>
        <end position="373"/>
    </location>
</feature>
<evidence type="ECO:0000313" key="3">
    <source>
        <dbReference type="EMBL" id="PLX18878.1"/>
    </source>
</evidence>
<proteinExistence type="predicted"/>
<organism evidence="3 4">
    <name type="scientific">Muiribacterium halophilum</name>
    <dbReference type="NCBI Taxonomy" id="2053465"/>
    <lineage>
        <taxon>Bacteria</taxon>
        <taxon>Candidatus Muiribacteriota</taxon>
        <taxon>Candidatus Muiribacteriia</taxon>
        <taxon>Candidatus Muiribacteriales</taxon>
        <taxon>Candidatus Muiribacteriaceae</taxon>
        <taxon>Candidatus Muiribacterium</taxon>
    </lineage>
</organism>
<feature type="compositionally biased region" description="Acidic residues" evidence="1">
    <location>
        <begin position="377"/>
        <end position="393"/>
    </location>
</feature>
<dbReference type="PANTHER" id="PTHR34408">
    <property type="entry name" value="FAMILY PROTEIN, PUTATIVE-RELATED"/>
    <property type="match status" value="1"/>
</dbReference>
<evidence type="ECO:0000256" key="1">
    <source>
        <dbReference type="SAM" id="MobiDB-lite"/>
    </source>
</evidence>
<dbReference type="Pfam" id="PF08239">
    <property type="entry name" value="SH3_3"/>
    <property type="match status" value="5"/>
</dbReference>
<feature type="region of interest" description="Disordered" evidence="1">
    <location>
        <begin position="458"/>
        <end position="480"/>
    </location>
</feature>
<dbReference type="PANTHER" id="PTHR34408:SF1">
    <property type="entry name" value="GLYCOSYL HYDROLASE FAMILY 19 DOMAIN-CONTAINING PROTEIN HI_1415"/>
    <property type="match status" value="1"/>
</dbReference>
<feature type="region of interest" description="Disordered" evidence="1">
    <location>
        <begin position="375"/>
        <end position="406"/>
    </location>
</feature>
<dbReference type="SMART" id="SM00287">
    <property type="entry name" value="SH3b"/>
    <property type="match status" value="5"/>
</dbReference>
<dbReference type="Proteomes" id="UP000234857">
    <property type="component" value="Unassembled WGS sequence"/>
</dbReference>
<dbReference type="SUPFAM" id="SSF50044">
    <property type="entry name" value="SH3-domain"/>
    <property type="match status" value="1"/>
</dbReference>
<dbReference type="Gene3D" id="2.30.30.40">
    <property type="entry name" value="SH3 Domains"/>
    <property type="match status" value="5"/>
</dbReference>
<evidence type="ECO:0000313" key="4">
    <source>
        <dbReference type="Proteomes" id="UP000234857"/>
    </source>
</evidence>
<feature type="compositionally biased region" description="Acidic residues" evidence="1">
    <location>
        <begin position="462"/>
        <end position="471"/>
    </location>
</feature>
<reference evidence="3 4" key="1">
    <citation type="submission" date="2017-11" db="EMBL/GenBank/DDBJ databases">
        <title>Genome-resolved metagenomics identifies genetic mobility, metabolic interactions, and unexpected diversity in perchlorate-reducing communities.</title>
        <authorList>
            <person name="Barnum T.P."/>
            <person name="Figueroa I.A."/>
            <person name="Carlstrom C.I."/>
            <person name="Lucas L.N."/>
            <person name="Engelbrektson A.L."/>
            <person name="Coates J.D."/>
        </authorList>
    </citation>
    <scope>NUCLEOTIDE SEQUENCE [LARGE SCALE GENOMIC DNA]</scope>
    <source>
        <strain evidence="3">BM706</strain>
    </source>
</reference>
<comment type="caution">
    <text evidence="3">The sequence shown here is derived from an EMBL/GenBank/DDBJ whole genome shotgun (WGS) entry which is preliminary data.</text>
</comment>
<protein>
    <recommendedName>
        <fullName evidence="2">SH3b domain-containing protein</fullName>
    </recommendedName>
</protein>
<feature type="domain" description="SH3b" evidence="2">
    <location>
        <begin position="395"/>
        <end position="458"/>
    </location>
</feature>
<dbReference type="InterPro" id="IPR052354">
    <property type="entry name" value="Cell_Wall_Dynamics_Protein"/>
</dbReference>
<dbReference type="AlphaFoldDB" id="A0A2N5ZJK5"/>
<feature type="domain" description="SH3b" evidence="2">
    <location>
        <begin position="481"/>
        <end position="544"/>
    </location>
</feature>
<gene>
    <name evidence="3" type="ORF">C0601_03470</name>
</gene>
<dbReference type="PROSITE" id="PS51781">
    <property type="entry name" value="SH3B"/>
    <property type="match status" value="5"/>
</dbReference>
<feature type="domain" description="SH3b" evidence="2">
    <location>
        <begin position="169"/>
        <end position="233"/>
    </location>
</feature>
<feature type="domain" description="SH3b" evidence="2">
    <location>
        <begin position="244"/>
        <end position="307"/>
    </location>
</feature>
<accession>A0A2N5ZJK5</accession>
<dbReference type="InterPro" id="IPR036028">
    <property type="entry name" value="SH3-like_dom_sf"/>
</dbReference>
<evidence type="ECO:0000259" key="2">
    <source>
        <dbReference type="PROSITE" id="PS51781"/>
    </source>
</evidence>
<dbReference type="InterPro" id="IPR003646">
    <property type="entry name" value="SH3-like_bac-type"/>
</dbReference>
<dbReference type="EMBL" id="PKTG01000047">
    <property type="protein sequence ID" value="PLX18878.1"/>
    <property type="molecule type" value="Genomic_DNA"/>
</dbReference>
<name>A0A2N5ZJK5_MUIH1</name>
<sequence>MKKLLSILIVLLFLTSLTINTFGMTIEEKLETLKKGTKMLTRDTQYSERFIYRYSEQPQQTRGNVKPDMEVEEEIYDEDILFEVLDYIQKMNEENPDVMVGERKEYLDSLLNQMGRIFSNVSRSPLTEESTEASYDELIDILNTIIDEVMMPQQGLEREFSRAPQEQYQATGIVKVNGNANVRSGPSSSYHVIASLSNGDRVQILEKNGNWYYIRMENDKNGYIYHSLLVLQDEVIVPDYQELDLQAVVSASIANIRRGPGTNYEVIRALRRGAQIKIIGKTGDWYFIEYYENSHAFIHCNLVTVDDDGSEQRGRISVASANIRKGPSTSYSRITTLRRGDIVTILATDGNWYRIKMEDGRTGYCHHNLINIIQDDHTDEPDQPGDDDDDDDTPVPMGRISASAVNIRTGPSTNYRIIVTLHRGDVVELLSTDSNWYKIKLSDNQEGYCFNTLIEVISEPNNDGDDDDSDQPSDNGDTDDKVEAYINVSGANVRSGPGTNNTKIATLSRGQMVQVLNDENDWSEVIIPDGRKGYIFSSLLTGVSSNSANISSGQQRIVQKALGVVGQADVIYGIDCYNSATEYGNLACAATVSAILRNSNVGYNRQILYCPYMQNYFDELGWRKIRNRMYEPGDVVFWTRRSGDRARHVGVIVERDVYGKWWAVDNSSSRKRLLKRPVIRSYYPVVLPVRRTNR</sequence>